<reference evidence="1" key="1">
    <citation type="journal article" date="2020" name="Nature">
        <title>Giant virus diversity and host interactions through global metagenomics.</title>
        <authorList>
            <person name="Schulz F."/>
            <person name="Roux S."/>
            <person name="Paez-Espino D."/>
            <person name="Jungbluth S."/>
            <person name="Walsh D.A."/>
            <person name="Denef V.J."/>
            <person name="McMahon K.D."/>
            <person name="Konstantinidis K.T."/>
            <person name="Eloe-Fadrosh E.A."/>
            <person name="Kyrpides N.C."/>
            <person name="Woyke T."/>
        </authorList>
    </citation>
    <scope>NUCLEOTIDE SEQUENCE</scope>
    <source>
        <strain evidence="1">GVMAG-S-ERX555967-130</strain>
    </source>
</reference>
<sequence>MQLRNGKIVGNSQTKTQTHIHTLKKPLYTVNIDFDYASRCWRLNKQAYGEGMFRYIPVKK</sequence>
<protein>
    <submittedName>
        <fullName evidence="1">Uncharacterized protein</fullName>
    </submittedName>
</protein>
<name>A0A6C0F557_9ZZZZ</name>
<organism evidence="1">
    <name type="scientific">viral metagenome</name>
    <dbReference type="NCBI Taxonomy" id="1070528"/>
    <lineage>
        <taxon>unclassified sequences</taxon>
        <taxon>metagenomes</taxon>
        <taxon>organismal metagenomes</taxon>
    </lineage>
</organism>
<dbReference type="EMBL" id="MN738786">
    <property type="protein sequence ID" value="QHT36708.1"/>
    <property type="molecule type" value="Genomic_DNA"/>
</dbReference>
<accession>A0A6C0F557</accession>
<evidence type="ECO:0000313" key="1">
    <source>
        <dbReference type="EMBL" id="QHT36708.1"/>
    </source>
</evidence>
<dbReference type="AlphaFoldDB" id="A0A6C0F557"/>
<proteinExistence type="predicted"/>